<evidence type="ECO:0000313" key="1">
    <source>
        <dbReference type="EMBL" id="KAA6351226.1"/>
    </source>
</evidence>
<dbReference type="InterPro" id="IPR024361">
    <property type="entry name" value="BACON"/>
</dbReference>
<comment type="caution">
    <text evidence="1">The sequence shown here is derived from an EMBL/GenBank/DDBJ whole genome shotgun (WGS) entry which is preliminary data.</text>
</comment>
<gene>
    <name evidence="1" type="ORF">EZS27_001372</name>
</gene>
<dbReference type="CDD" id="cd14948">
    <property type="entry name" value="BACON"/>
    <property type="match status" value="1"/>
</dbReference>
<protein>
    <recommendedName>
        <fullName evidence="2">BACON domain-containing protein</fullName>
    </recommendedName>
</protein>
<dbReference type="InterPro" id="IPR013783">
    <property type="entry name" value="Ig-like_fold"/>
</dbReference>
<organism evidence="1">
    <name type="scientific">termite gut metagenome</name>
    <dbReference type="NCBI Taxonomy" id="433724"/>
    <lineage>
        <taxon>unclassified sequences</taxon>
        <taxon>metagenomes</taxon>
        <taxon>organismal metagenomes</taxon>
    </lineage>
</organism>
<dbReference type="EMBL" id="SNRY01000016">
    <property type="protein sequence ID" value="KAA6351226.1"/>
    <property type="molecule type" value="Genomic_DNA"/>
</dbReference>
<sequence>MAIKIQNTNYNGEVLERLLTLATTGNEIVEKGLIYIIPGVEKKISVPRLRTGKMLQQRKELPKPDDSQGDFKWSEKELNPKDCMAFTLFNPRTFEHVWRRWQPKGELVFADLPPEGQNALLDVMSRQIQLELGDHYINGEHGTDDDHLFDGILIQIKRDKDVLILNVVASTMTDRLRAVRDAIPVAIRNHPNLRILMSITDFDAYDDELTARESKNANETKVNERRFKGIAIETLAAWPQGLIIATLCADDISGNLFAAVNLQDDEHVIQIDKYMNAGELYFFKMLLKVDTNIGFGEEVVVLDFRDGPEFIHEAETISVDPSEVSFASGGETKEVEVTATGEYSYTLVPRWANVEYSENGLSITTGKFEGATQRTATMQVTLDADRTKTATIQLAQTPAEE</sequence>
<evidence type="ECO:0008006" key="2">
    <source>
        <dbReference type="Google" id="ProtNLM"/>
    </source>
</evidence>
<dbReference type="Gene3D" id="2.60.40.10">
    <property type="entry name" value="Immunoglobulins"/>
    <property type="match status" value="1"/>
</dbReference>
<name>A0A5J4SY93_9ZZZZ</name>
<proteinExistence type="predicted"/>
<accession>A0A5J4SY93</accession>
<dbReference type="AlphaFoldDB" id="A0A5J4SY93"/>
<reference evidence="1" key="1">
    <citation type="submission" date="2019-03" db="EMBL/GenBank/DDBJ databases">
        <title>Single cell metagenomics reveals metabolic interactions within the superorganism composed of flagellate Streblomastix strix and complex community of Bacteroidetes bacteria on its surface.</title>
        <authorList>
            <person name="Treitli S.C."/>
            <person name="Kolisko M."/>
            <person name="Husnik F."/>
            <person name="Keeling P."/>
            <person name="Hampl V."/>
        </authorList>
    </citation>
    <scope>NUCLEOTIDE SEQUENCE</scope>
    <source>
        <strain evidence="1">STM</strain>
    </source>
</reference>